<dbReference type="EMBL" id="JAFFHC010000004">
    <property type="protein sequence ID" value="KAK4676930.1"/>
    <property type="molecule type" value="Genomic_DNA"/>
</dbReference>
<feature type="transmembrane region" description="Helical" evidence="6">
    <location>
        <begin position="130"/>
        <end position="157"/>
    </location>
</feature>
<evidence type="ECO:0000256" key="5">
    <source>
        <dbReference type="ARBA" id="ARBA00023136"/>
    </source>
</evidence>
<feature type="transmembrane region" description="Helical" evidence="6">
    <location>
        <begin position="199"/>
        <end position="220"/>
    </location>
</feature>
<comment type="subcellular location">
    <subcellularLocation>
        <location evidence="1">Membrane</location>
        <topology evidence="1">Multi-pass membrane protein</topology>
    </subcellularLocation>
</comment>
<keyword evidence="5 6" id="KW-0472">Membrane</keyword>
<dbReference type="InterPro" id="IPR004254">
    <property type="entry name" value="AdipoR/HlyIII-related"/>
</dbReference>
<organism evidence="7 8">
    <name type="scientific">Podospora pseudoanserina</name>
    <dbReference type="NCBI Taxonomy" id="2609844"/>
    <lineage>
        <taxon>Eukaryota</taxon>
        <taxon>Fungi</taxon>
        <taxon>Dikarya</taxon>
        <taxon>Ascomycota</taxon>
        <taxon>Pezizomycotina</taxon>
        <taxon>Sordariomycetes</taxon>
        <taxon>Sordariomycetidae</taxon>
        <taxon>Sordariales</taxon>
        <taxon>Podosporaceae</taxon>
        <taxon>Podospora</taxon>
    </lineage>
</organism>
<comment type="caution">
    <text evidence="7">The sequence shown here is derived from an EMBL/GenBank/DDBJ whole genome shotgun (WGS) entry which is preliminary data.</text>
</comment>
<keyword evidence="4 6" id="KW-1133">Transmembrane helix</keyword>
<keyword evidence="8" id="KW-1185">Reference proteome</keyword>
<feature type="transmembrane region" description="Helical" evidence="6">
    <location>
        <begin position="75"/>
        <end position="96"/>
    </location>
</feature>
<keyword evidence="3 6" id="KW-0812">Transmembrane</keyword>
<feature type="transmembrane region" description="Helical" evidence="6">
    <location>
        <begin position="103"/>
        <end position="124"/>
    </location>
</feature>
<name>A0ABR0I9B5_9PEZI</name>
<sequence>MAAPPTPAATTDATSRQFLTNVEVPDWYTDSFMFSAHRPVTHSVKFSHLLHNLFSVPHFALPLAFLPRSMVRVDYLAILVQILGPFVSGIYLGYYCEARLQTVYWSMIAGLSVVTGFIVVNPYLQSPRYLILRTMSFVVTGFSALAPITHAAVIFPYHQLDKQAGLRHYYIEESIVLIGVVFCITRFPERWKPGVFDFYGASHQIFHILIVLSAAAVHLYGIRSAFRWNCEYLQMPSRNFTVAKKVTLSS</sequence>
<reference evidence="7 8" key="1">
    <citation type="journal article" date="2023" name="bioRxiv">
        <title>High-quality genome assemblies of four members of thePodospora anserinaspecies complex.</title>
        <authorList>
            <person name="Ament-Velasquez S.L."/>
            <person name="Vogan A.A."/>
            <person name="Wallerman O."/>
            <person name="Hartmann F."/>
            <person name="Gautier V."/>
            <person name="Silar P."/>
            <person name="Giraud T."/>
            <person name="Johannesson H."/>
        </authorList>
    </citation>
    <scope>NUCLEOTIDE SEQUENCE [LARGE SCALE GENOMIC DNA]</scope>
    <source>
        <strain evidence="7 8">CBS 124.78</strain>
    </source>
</reference>
<evidence type="ECO:0000256" key="2">
    <source>
        <dbReference type="ARBA" id="ARBA00007018"/>
    </source>
</evidence>
<feature type="transmembrane region" description="Helical" evidence="6">
    <location>
        <begin position="169"/>
        <end position="187"/>
    </location>
</feature>
<accession>A0ABR0I9B5</accession>
<evidence type="ECO:0000256" key="6">
    <source>
        <dbReference type="SAM" id="Phobius"/>
    </source>
</evidence>
<dbReference type="Proteomes" id="UP001323617">
    <property type="component" value="Unassembled WGS sequence"/>
</dbReference>
<dbReference type="GeneID" id="87961190"/>
<dbReference type="PANTHER" id="PTHR20855:SF52">
    <property type="entry name" value="ADIPONECTIN RECEPTOR PROTEIN"/>
    <property type="match status" value="1"/>
</dbReference>
<evidence type="ECO:0000313" key="8">
    <source>
        <dbReference type="Proteomes" id="UP001323617"/>
    </source>
</evidence>
<dbReference type="Pfam" id="PF03006">
    <property type="entry name" value="HlyIII"/>
    <property type="match status" value="1"/>
</dbReference>
<evidence type="ECO:0000256" key="1">
    <source>
        <dbReference type="ARBA" id="ARBA00004141"/>
    </source>
</evidence>
<proteinExistence type="inferred from homology"/>
<evidence type="ECO:0000256" key="3">
    <source>
        <dbReference type="ARBA" id="ARBA00022692"/>
    </source>
</evidence>
<comment type="similarity">
    <text evidence="2">Belongs to the ADIPOR family.</text>
</comment>
<protein>
    <submittedName>
        <fullName evidence="7">Uncharacterized protein</fullName>
    </submittedName>
</protein>
<gene>
    <name evidence="7" type="ORF">QC764_0065520</name>
</gene>
<dbReference type="PANTHER" id="PTHR20855">
    <property type="entry name" value="ADIPOR/PROGESTIN RECEPTOR-RELATED"/>
    <property type="match status" value="1"/>
</dbReference>
<evidence type="ECO:0000313" key="7">
    <source>
        <dbReference type="EMBL" id="KAK4676930.1"/>
    </source>
</evidence>
<dbReference type="RefSeq" id="XP_062800400.1">
    <property type="nucleotide sequence ID" value="XM_062940568.1"/>
</dbReference>
<evidence type="ECO:0000256" key="4">
    <source>
        <dbReference type="ARBA" id="ARBA00022989"/>
    </source>
</evidence>